<dbReference type="Ensembl" id="ENSMMDT00005038275.1">
    <property type="protein sequence ID" value="ENSMMDP00005037480.1"/>
    <property type="gene ID" value="ENSMMDG00005017069.1"/>
</dbReference>
<dbReference type="PANTHER" id="PTHR43206">
    <property type="entry name" value="AMINOTRANSFERASE"/>
    <property type="match status" value="1"/>
</dbReference>
<protein>
    <recommendedName>
        <fullName evidence="6">4-aminobutyrate aminotransferase, mitochondrial</fullName>
        <ecNumber evidence="5">2.6.1.19</ecNumber>
        <ecNumber evidence="4">2.6.1.22</ecNumber>
    </recommendedName>
    <alternativeName>
        <fullName evidence="14">(S)-3-amino-2-methylpropionate transaminase</fullName>
    </alternativeName>
    <alternativeName>
        <fullName evidence="15">GABA aminotransferase</fullName>
    </alternativeName>
    <alternativeName>
        <fullName evidence="13">Gamma-amino-N-butyrate transaminase</fullName>
    </alternativeName>
    <alternativeName>
        <fullName evidence="12">L-AIBAT</fullName>
    </alternativeName>
</protein>
<evidence type="ECO:0000256" key="5">
    <source>
        <dbReference type="ARBA" id="ARBA00012912"/>
    </source>
</evidence>
<dbReference type="InterPro" id="IPR015421">
    <property type="entry name" value="PyrdxlP-dep_Trfase_major"/>
</dbReference>
<keyword evidence="9" id="KW-0531">Neurotransmitter degradation</keyword>
<dbReference type="InterPro" id="IPR015422">
    <property type="entry name" value="PyrdxlP-dep_Trfase_small"/>
</dbReference>
<dbReference type="FunFam" id="3.40.640.10:FF:000029">
    <property type="entry name" value="4-aminobutyrate aminotransferase, mitochondrial"/>
    <property type="match status" value="1"/>
</dbReference>
<evidence type="ECO:0000256" key="16">
    <source>
        <dbReference type="ARBA" id="ARBA00033650"/>
    </source>
</evidence>
<comment type="similarity">
    <text evidence="2 18">Belongs to the class-III pyridoxal-phosphate-dependent aminotransferase family.</text>
</comment>
<evidence type="ECO:0000256" key="4">
    <source>
        <dbReference type="ARBA" id="ARBA00012876"/>
    </source>
</evidence>
<keyword evidence="7" id="KW-0032">Aminotransferase</keyword>
<dbReference type="GO" id="GO:0005739">
    <property type="term" value="C:mitochondrion"/>
    <property type="evidence" value="ECO:0007669"/>
    <property type="project" value="TreeGrafter"/>
</dbReference>
<evidence type="ECO:0000256" key="9">
    <source>
        <dbReference type="ARBA" id="ARBA00022867"/>
    </source>
</evidence>
<evidence type="ECO:0000256" key="3">
    <source>
        <dbReference type="ARBA" id="ARBA00011748"/>
    </source>
</evidence>
<dbReference type="CDD" id="cd00610">
    <property type="entry name" value="OAT_like"/>
    <property type="match status" value="1"/>
</dbReference>
<proteinExistence type="inferred from homology"/>
<gene>
    <name evidence="19" type="primary">ABAT</name>
</gene>
<evidence type="ECO:0000256" key="10">
    <source>
        <dbReference type="ARBA" id="ARBA00022898"/>
    </source>
</evidence>
<comment type="catalytic activity">
    <reaction evidence="16">
        <text>(S)-3-amino-2-methylpropanoate + 2-oxoglutarate = 2-methyl-3-oxopropanoate + L-glutamate</text>
        <dbReference type="Rhea" id="RHEA:13993"/>
        <dbReference type="ChEBI" id="CHEBI:16810"/>
        <dbReference type="ChEBI" id="CHEBI:29985"/>
        <dbReference type="ChEBI" id="CHEBI:57700"/>
        <dbReference type="ChEBI" id="CHEBI:58655"/>
        <dbReference type="EC" id="2.6.1.22"/>
    </reaction>
    <physiologicalReaction direction="left-to-right" evidence="16">
        <dbReference type="Rhea" id="RHEA:13994"/>
    </physiologicalReaction>
</comment>
<evidence type="ECO:0000256" key="14">
    <source>
        <dbReference type="ARBA" id="ARBA00030857"/>
    </source>
</evidence>
<evidence type="ECO:0000256" key="17">
    <source>
        <dbReference type="ARBA" id="ARBA00048671"/>
    </source>
</evidence>
<evidence type="ECO:0000256" key="18">
    <source>
        <dbReference type="RuleBase" id="RU003560"/>
    </source>
</evidence>
<dbReference type="InParanoid" id="A0A667Z344"/>
<dbReference type="GO" id="GO:0009450">
    <property type="term" value="P:gamma-aminobutyric acid catabolic process"/>
    <property type="evidence" value="ECO:0007669"/>
    <property type="project" value="TreeGrafter"/>
</dbReference>
<sequence>DQVFLMKPRVSPCVRPLSATHAYRHASQTATDLVHEADFEGPCMKTEVPGPISRVRQASRFISSNVMQVNFFCDYEESRGNYLVDVDGNRMLDVYTQIASIPIGYNHPALTKVMADPKNLGTLVNRPALGMLPPRKLPETLFDSLISVAPKGFSRVQTMACGSCSNENAYKSIFIWYRNKQRGTSKPTPEEERTSLLNQVPGCPDLTLLSFMGGFHGRTLGCLATTHTKAIQKLDVPSFNWPIAPYPKLKYPLDQFERENAQEEARCLEEVEDLIEKWAKMGRPVAGIVIEPIQAEGGDNHASFDFYRKLRGIAKKHGCAFLVDEVQTGGGSTGKFWAHEHWGLDDPADIVSFSKKMLTGGYYYKDHFQAGEPFRIFNTWLGDHTKNIFLAEVIKVIRTENLLEEVKRSGKVMLQGLYDLQAKYPHLLSNARGIGTFCAIDLRDEATRNVLIWKARNKGLVLGGCGTQSIRFRPALVFKERHAHLFLDIFNDAIAELR</sequence>
<dbReference type="InterPro" id="IPR004631">
    <property type="entry name" value="4NH2But_aminotransferase_euk"/>
</dbReference>
<keyword evidence="20" id="KW-1185">Reference proteome</keyword>
<dbReference type="NCBIfam" id="TIGR00699">
    <property type="entry name" value="GABAtrns_euk"/>
    <property type="match status" value="1"/>
</dbReference>
<reference evidence="19" key="1">
    <citation type="submission" date="2019-06" db="EMBL/GenBank/DDBJ databases">
        <authorList>
            <consortium name="Wellcome Sanger Institute Data Sharing"/>
        </authorList>
    </citation>
    <scope>NUCLEOTIDE SEQUENCE [LARGE SCALE GENOMIC DNA]</scope>
</reference>
<dbReference type="AlphaFoldDB" id="A0A667Z344"/>
<evidence type="ECO:0000256" key="11">
    <source>
        <dbReference type="ARBA" id="ARBA00024748"/>
    </source>
</evidence>
<name>A0A667Z344_9TELE</name>
<comment type="subunit">
    <text evidence="3">Homodimer; disulfide-linked.</text>
</comment>
<accession>A0A667Z344</accession>
<dbReference type="GO" id="GO:0034386">
    <property type="term" value="F:4-aminobutyrate:2-oxoglutarate transaminase activity"/>
    <property type="evidence" value="ECO:0007669"/>
    <property type="project" value="UniProtKB-EC"/>
</dbReference>
<keyword evidence="10 18" id="KW-0663">Pyridoxal phosphate</keyword>
<reference evidence="19" key="3">
    <citation type="submission" date="2025-09" db="UniProtKB">
        <authorList>
            <consortium name="Ensembl"/>
        </authorList>
    </citation>
    <scope>IDENTIFICATION</scope>
</reference>
<dbReference type="GeneTree" id="ENSGT00550000074885"/>
<dbReference type="GO" id="GO:0047298">
    <property type="term" value="F:(S)-3-amino-2-methylpropionate transaminase activity"/>
    <property type="evidence" value="ECO:0007669"/>
    <property type="project" value="UniProtKB-EC"/>
</dbReference>
<comment type="cofactor">
    <cofactor evidence="1">
        <name>pyridoxal 5'-phosphate</name>
        <dbReference type="ChEBI" id="CHEBI:597326"/>
    </cofactor>
</comment>
<dbReference type="InterPro" id="IPR005814">
    <property type="entry name" value="Aminotrans_3"/>
</dbReference>
<dbReference type="PIRSF" id="PIRSF000521">
    <property type="entry name" value="Transaminase_4ab_Lys_Orn"/>
    <property type="match status" value="1"/>
</dbReference>
<dbReference type="Proteomes" id="UP000472263">
    <property type="component" value="Chromosome 1"/>
</dbReference>
<dbReference type="InterPro" id="IPR049704">
    <property type="entry name" value="Aminotrans_3_PPA_site"/>
</dbReference>
<comment type="function">
    <text evidence="11">Catalyzes the conversion of gamma-aminobutyrate and L-beta-aminoisobutyrate to succinate semialdehyde and methylmalonate semialdehyde, respectively. Can also convert delta-aminovalerate and beta-alanine.</text>
</comment>
<evidence type="ECO:0000256" key="6">
    <source>
        <dbReference type="ARBA" id="ARBA00015937"/>
    </source>
</evidence>
<dbReference type="Gene3D" id="3.90.1150.10">
    <property type="entry name" value="Aspartate Aminotransferase, domain 1"/>
    <property type="match status" value="1"/>
</dbReference>
<dbReference type="Pfam" id="PF00202">
    <property type="entry name" value="Aminotran_3"/>
    <property type="match status" value="1"/>
</dbReference>
<dbReference type="PANTHER" id="PTHR43206:SF1">
    <property type="entry name" value="4-AMINOBUTYRATE AMINOTRANSFERASE, MITOCHONDRIAL"/>
    <property type="match status" value="1"/>
</dbReference>
<evidence type="ECO:0000313" key="20">
    <source>
        <dbReference type="Proteomes" id="UP000472263"/>
    </source>
</evidence>
<evidence type="ECO:0000256" key="8">
    <source>
        <dbReference type="ARBA" id="ARBA00022679"/>
    </source>
</evidence>
<evidence type="ECO:0000256" key="7">
    <source>
        <dbReference type="ARBA" id="ARBA00022576"/>
    </source>
</evidence>
<evidence type="ECO:0000313" key="19">
    <source>
        <dbReference type="Ensembl" id="ENSMMDP00005037480.1"/>
    </source>
</evidence>
<dbReference type="EC" id="2.6.1.19" evidence="5"/>
<dbReference type="SUPFAM" id="SSF53383">
    <property type="entry name" value="PLP-dependent transferases"/>
    <property type="match status" value="1"/>
</dbReference>
<evidence type="ECO:0000256" key="12">
    <source>
        <dbReference type="ARBA" id="ARBA00029760"/>
    </source>
</evidence>
<organism evidence="19 20">
    <name type="scientific">Myripristis murdjan</name>
    <name type="common">pinecone soldierfish</name>
    <dbReference type="NCBI Taxonomy" id="586833"/>
    <lineage>
        <taxon>Eukaryota</taxon>
        <taxon>Metazoa</taxon>
        <taxon>Chordata</taxon>
        <taxon>Craniata</taxon>
        <taxon>Vertebrata</taxon>
        <taxon>Euteleostomi</taxon>
        <taxon>Actinopterygii</taxon>
        <taxon>Neopterygii</taxon>
        <taxon>Teleostei</taxon>
        <taxon>Neoteleostei</taxon>
        <taxon>Acanthomorphata</taxon>
        <taxon>Holocentriformes</taxon>
        <taxon>Holocentridae</taxon>
        <taxon>Myripristis</taxon>
    </lineage>
</organism>
<comment type="catalytic activity">
    <reaction evidence="17">
        <text>4-aminobutanoate + 2-oxoglutarate = succinate semialdehyde + L-glutamate</text>
        <dbReference type="Rhea" id="RHEA:23352"/>
        <dbReference type="ChEBI" id="CHEBI:16810"/>
        <dbReference type="ChEBI" id="CHEBI:29985"/>
        <dbReference type="ChEBI" id="CHEBI:57706"/>
        <dbReference type="ChEBI" id="CHEBI:59888"/>
        <dbReference type="EC" id="2.6.1.19"/>
    </reaction>
    <physiologicalReaction direction="left-to-right" evidence="17">
        <dbReference type="Rhea" id="RHEA:23353"/>
    </physiologicalReaction>
</comment>
<dbReference type="EC" id="2.6.1.22" evidence="4"/>
<reference evidence="19" key="2">
    <citation type="submission" date="2025-08" db="UniProtKB">
        <authorList>
            <consortium name="Ensembl"/>
        </authorList>
    </citation>
    <scope>IDENTIFICATION</scope>
</reference>
<dbReference type="Gene3D" id="3.40.640.10">
    <property type="entry name" value="Type I PLP-dependent aspartate aminotransferase-like (Major domain)"/>
    <property type="match status" value="1"/>
</dbReference>
<evidence type="ECO:0000256" key="2">
    <source>
        <dbReference type="ARBA" id="ARBA00008954"/>
    </source>
</evidence>
<evidence type="ECO:0000256" key="15">
    <source>
        <dbReference type="ARBA" id="ARBA00031787"/>
    </source>
</evidence>
<dbReference type="InterPro" id="IPR015424">
    <property type="entry name" value="PyrdxlP-dep_Trfase"/>
</dbReference>
<evidence type="ECO:0000256" key="13">
    <source>
        <dbReference type="ARBA" id="ARBA00030204"/>
    </source>
</evidence>
<evidence type="ECO:0000256" key="1">
    <source>
        <dbReference type="ARBA" id="ARBA00001933"/>
    </source>
</evidence>
<keyword evidence="8" id="KW-0808">Transferase</keyword>
<dbReference type="PROSITE" id="PS00600">
    <property type="entry name" value="AA_TRANSFER_CLASS_3"/>
    <property type="match status" value="1"/>
</dbReference>
<dbReference type="GO" id="GO:0030170">
    <property type="term" value="F:pyridoxal phosphate binding"/>
    <property type="evidence" value="ECO:0007669"/>
    <property type="project" value="InterPro"/>
</dbReference>